<sequence length="37" mass="4328">HPREDVYESVWSFLGIAIWLAYTKQGSNKVILYNKSN</sequence>
<keyword evidence="1" id="KW-1133">Transmembrane helix</keyword>
<evidence type="ECO:0000313" key="2">
    <source>
        <dbReference type="EMBL" id="SVD58369.1"/>
    </source>
</evidence>
<proteinExistence type="predicted"/>
<dbReference type="EMBL" id="UINC01159976">
    <property type="protein sequence ID" value="SVD58369.1"/>
    <property type="molecule type" value="Genomic_DNA"/>
</dbReference>
<reference evidence="2" key="1">
    <citation type="submission" date="2018-05" db="EMBL/GenBank/DDBJ databases">
        <authorList>
            <person name="Lanie J.A."/>
            <person name="Ng W.-L."/>
            <person name="Kazmierczak K.M."/>
            <person name="Andrzejewski T.M."/>
            <person name="Davidsen T.M."/>
            <person name="Wayne K.J."/>
            <person name="Tettelin H."/>
            <person name="Glass J.I."/>
            <person name="Rusch D."/>
            <person name="Podicherti R."/>
            <person name="Tsui H.-C.T."/>
            <person name="Winkler M.E."/>
        </authorList>
    </citation>
    <scope>NUCLEOTIDE SEQUENCE</scope>
</reference>
<keyword evidence="1" id="KW-0812">Transmembrane</keyword>
<keyword evidence="1" id="KW-0472">Membrane</keyword>
<dbReference type="AlphaFoldDB" id="A0A382WIB7"/>
<name>A0A382WIB7_9ZZZZ</name>
<feature type="transmembrane region" description="Helical" evidence="1">
    <location>
        <begin position="6"/>
        <end position="22"/>
    </location>
</feature>
<organism evidence="2">
    <name type="scientific">marine metagenome</name>
    <dbReference type="NCBI Taxonomy" id="408172"/>
    <lineage>
        <taxon>unclassified sequences</taxon>
        <taxon>metagenomes</taxon>
        <taxon>ecological metagenomes</taxon>
    </lineage>
</organism>
<evidence type="ECO:0000256" key="1">
    <source>
        <dbReference type="SAM" id="Phobius"/>
    </source>
</evidence>
<gene>
    <name evidence="2" type="ORF">METZ01_LOCUS411223</name>
</gene>
<accession>A0A382WIB7</accession>
<feature type="non-terminal residue" evidence="2">
    <location>
        <position position="1"/>
    </location>
</feature>
<protein>
    <submittedName>
        <fullName evidence="2">Uncharacterized protein</fullName>
    </submittedName>
</protein>